<keyword evidence="8" id="KW-0521">NADP</keyword>
<feature type="domain" description="FAD/NAD(P)-binding" evidence="9">
    <location>
        <begin position="2"/>
        <end position="291"/>
    </location>
</feature>
<dbReference type="GO" id="GO:0005737">
    <property type="term" value="C:cytoplasm"/>
    <property type="evidence" value="ECO:0007669"/>
    <property type="project" value="InterPro"/>
</dbReference>
<evidence type="ECO:0000256" key="5">
    <source>
        <dbReference type="ARBA" id="ARBA00023157"/>
    </source>
</evidence>
<evidence type="ECO:0000256" key="1">
    <source>
        <dbReference type="ARBA" id="ARBA00009333"/>
    </source>
</evidence>
<evidence type="ECO:0000256" key="4">
    <source>
        <dbReference type="ARBA" id="ARBA00023002"/>
    </source>
</evidence>
<dbReference type="AlphaFoldDB" id="A0A1U7LZB0"/>
<dbReference type="eggNOG" id="COG0492">
    <property type="taxonomic scope" value="Bacteria"/>
</dbReference>
<gene>
    <name evidence="10" type="ORF">BIV18_04110</name>
</gene>
<keyword evidence="11" id="KW-1185">Reference proteome</keyword>
<dbReference type="PROSITE" id="PS00573">
    <property type="entry name" value="PYRIDINE_REDOX_2"/>
    <property type="match status" value="1"/>
</dbReference>
<dbReference type="SUPFAM" id="SSF51905">
    <property type="entry name" value="FAD/NAD(P)-binding domain"/>
    <property type="match status" value="1"/>
</dbReference>
<name>A0A1U7LZB0_9FIRM</name>
<evidence type="ECO:0000256" key="2">
    <source>
        <dbReference type="ARBA" id="ARBA00022630"/>
    </source>
</evidence>
<evidence type="ECO:0000313" key="10">
    <source>
        <dbReference type="EMBL" id="OLR64762.1"/>
    </source>
</evidence>
<dbReference type="PANTHER" id="PTHR48105">
    <property type="entry name" value="THIOREDOXIN REDUCTASE 1-RELATED-RELATED"/>
    <property type="match status" value="1"/>
</dbReference>
<dbReference type="PRINTS" id="PR00368">
    <property type="entry name" value="FADPNR"/>
</dbReference>
<dbReference type="STRING" id="1465756.BIV18_04110"/>
<evidence type="ECO:0000256" key="6">
    <source>
        <dbReference type="ARBA" id="ARBA00023284"/>
    </source>
</evidence>
<dbReference type="EMBL" id="MJIH01000001">
    <property type="protein sequence ID" value="OLR64762.1"/>
    <property type="molecule type" value="Genomic_DNA"/>
</dbReference>
<proteinExistence type="inferred from homology"/>
<comment type="catalytic activity">
    <reaction evidence="7">
        <text>[thioredoxin]-dithiol + NADP(+) = [thioredoxin]-disulfide + NADPH + H(+)</text>
        <dbReference type="Rhea" id="RHEA:20345"/>
        <dbReference type="Rhea" id="RHEA-COMP:10698"/>
        <dbReference type="Rhea" id="RHEA-COMP:10700"/>
        <dbReference type="ChEBI" id="CHEBI:15378"/>
        <dbReference type="ChEBI" id="CHEBI:29950"/>
        <dbReference type="ChEBI" id="CHEBI:50058"/>
        <dbReference type="ChEBI" id="CHEBI:57783"/>
        <dbReference type="ChEBI" id="CHEBI:58349"/>
        <dbReference type="EC" id="1.8.1.9"/>
    </reaction>
</comment>
<evidence type="ECO:0000256" key="8">
    <source>
        <dbReference type="RuleBase" id="RU003881"/>
    </source>
</evidence>
<accession>A0A1U7LZB0</accession>
<dbReference type="InterPro" id="IPR008255">
    <property type="entry name" value="Pyr_nucl-diS_OxRdtase_2_AS"/>
</dbReference>
<organism evidence="10 11">
    <name type="scientific">Peptoniphilus porci</name>
    <dbReference type="NCBI Taxonomy" id="2652280"/>
    <lineage>
        <taxon>Bacteria</taxon>
        <taxon>Bacillati</taxon>
        <taxon>Bacillota</taxon>
        <taxon>Tissierellia</taxon>
        <taxon>Tissierellales</taxon>
        <taxon>Peptoniphilaceae</taxon>
        <taxon>Peptoniphilus</taxon>
    </lineage>
</organism>
<keyword evidence="2 7" id="KW-0285">Flavoprotein</keyword>
<keyword evidence="5" id="KW-1015">Disulfide bond</keyword>
<dbReference type="InterPro" id="IPR036188">
    <property type="entry name" value="FAD/NAD-bd_sf"/>
</dbReference>
<dbReference type="EC" id="1.8.1.9" evidence="7"/>
<dbReference type="Proteomes" id="UP000187166">
    <property type="component" value="Unassembled WGS sequence"/>
</dbReference>
<dbReference type="GO" id="GO:0019430">
    <property type="term" value="P:removal of superoxide radicals"/>
    <property type="evidence" value="ECO:0007669"/>
    <property type="project" value="UniProtKB-UniRule"/>
</dbReference>
<keyword evidence="6 7" id="KW-0676">Redox-active center</keyword>
<dbReference type="InterPro" id="IPR050097">
    <property type="entry name" value="Ferredoxin-NADP_redctase_2"/>
</dbReference>
<comment type="cofactor">
    <cofactor evidence="8">
        <name>FAD</name>
        <dbReference type="ChEBI" id="CHEBI:57692"/>
    </cofactor>
    <text evidence="8">Binds 1 FAD per subunit.</text>
</comment>
<comment type="caution">
    <text evidence="10">The sequence shown here is derived from an EMBL/GenBank/DDBJ whole genome shotgun (WGS) entry which is preliminary data.</text>
</comment>
<dbReference type="GO" id="GO:0004791">
    <property type="term" value="F:thioredoxin-disulfide reductase (NADPH) activity"/>
    <property type="evidence" value="ECO:0007669"/>
    <property type="project" value="UniProtKB-UniRule"/>
</dbReference>
<dbReference type="InterPro" id="IPR023753">
    <property type="entry name" value="FAD/NAD-binding_dom"/>
</dbReference>
<comment type="similarity">
    <text evidence="1 7">Belongs to the class-II pyridine nucleotide-disulfide oxidoreductase family.</text>
</comment>
<sequence>MYDIIIIGGGPAGLSAGLYAARSKKKTLIIEKGIEGGQIAETTNVENYPGIDSITGVELGKKMADQAKKFGAKIVMDEVVDIELEGEVKKIKGYIDTYEAKAIIIATGASPREIGAPGEKEYKGRGVSYCSTCDAAFYEDETVYVVGGGDSAIQEALFIANFAKKVYIIHRRDELRATKALQEKAFNNDKIDFIWNSTVKEIKGDKIVEEMILKDTKTGEERSIKSHDPFGIFVFIGYIPKTEMFKGKLEITDDGYIKTDDEMRTNVKGVFAAGDIRKKSVRQVVNAAGDGAVAAMNAQKYIDEEEGNLYEGFKENK</sequence>
<reference evidence="10 11" key="1">
    <citation type="journal article" date="2016" name="Appl. Environ. Microbiol.">
        <title>Function and Phylogeny of Bacterial Butyryl Coenzyme A:Acetate Transferases and Their Diversity in the Proximal Colon of Swine.</title>
        <authorList>
            <person name="Trachsel J."/>
            <person name="Bayles D.O."/>
            <person name="Looft T."/>
            <person name="Levine U.Y."/>
            <person name="Allen H.K."/>
        </authorList>
    </citation>
    <scope>NUCLEOTIDE SEQUENCE [LARGE SCALE GENOMIC DNA]</scope>
    <source>
        <strain evidence="10 11">35-6-1</strain>
    </source>
</reference>
<dbReference type="Gene3D" id="3.50.50.60">
    <property type="entry name" value="FAD/NAD(P)-binding domain"/>
    <property type="match status" value="2"/>
</dbReference>
<keyword evidence="3 7" id="KW-0274">FAD</keyword>
<dbReference type="InterPro" id="IPR005982">
    <property type="entry name" value="Thioredox_Rdtase"/>
</dbReference>
<dbReference type="NCBIfam" id="TIGR01292">
    <property type="entry name" value="TRX_reduct"/>
    <property type="match status" value="1"/>
</dbReference>
<evidence type="ECO:0000259" key="9">
    <source>
        <dbReference type="Pfam" id="PF07992"/>
    </source>
</evidence>
<dbReference type="PRINTS" id="PR00469">
    <property type="entry name" value="PNDRDTASEII"/>
</dbReference>
<keyword evidence="4 7" id="KW-0560">Oxidoreductase</keyword>
<protein>
    <recommendedName>
        <fullName evidence="7">Thioredoxin reductase</fullName>
        <ecNumber evidence="7">1.8.1.9</ecNumber>
    </recommendedName>
</protein>
<comment type="subunit">
    <text evidence="7">Homodimer.</text>
</comment>
<evidence type="ECO:0000256" key="3">
    <source>
        <dbReference type="ARBA" id="ARBA00022827"/>
    </source>
</evidence>
<dbReference type="Pfam" id="PF07992">
    <property type="entry name" value="Pyr_redox_2"/>
    <property type="match status" value="1"/>
</dbReference>
<evidence type="ECO:0000256" key="7">
    <source>
        <dbReference type="RuleBase" id="RU003880"/>
    </source>
</evidence>
<evidence type="ECO:0000313" key="11">
    <source>
        <dbReference type="Proteomes" id="UP000187166"/>
    </source>
</evidence>